<dbReference type="EMBL" id="RXNU01000002">
    <property type="protein sequence ID" value="RTR40131.1"/>
    <property type="molecule type" value="Genomic_DNA"/>
</dbReference>
<dbReference type="InterPro" id="IPR003660">
    <property type="entry name" value="HAMP_dom"/>
</dbReference>
<dbReference type="FunFam" id="1.10.287.950:FF:000001">
    <property type="entry name" value="Methyl-accepting chemotaxis sensory transducer"/>
    <property type="match status" value="1"/>
</dbReference>
<evidence type="ECO:0000256" key="8">
    <source>
        <dbReference type="ARBA" id="ARBA00023136"/>
    </source>
</evidence>
<proteinExistence type="inferred from homology"/>
<dbReference type="AlphaFoldDB" id="A0A3S0KWK3"/>
<dbReference type="Proteomes" id="UP000267448">
    <property type="component" value="Unassembled WGS sequence"/>
</dbReference>
<feature type="domain" description="HAMP" evidence="15">
    <location>
        <begin position="243"/>
        <end position="278"/>
    </location>
</feature>
<evidence type="ECO:0000259" key="14">
    <source>
        <dbReference type="PROSITE" id="PS50111"/>
    </source>
</evidence>
<comment type="subcellular location">
    <subcellularLocation>
        <location evidence="1">Cell inner membrane</location>
        <topology evidence="1">Multi-pass membrane protein</topology>
    </subcellularLocation>
</comment>
<reference evidence="16 17" key="1">
    <citation type="submission" date="2018-12" db="EMBL/GenBank/DDBJ databases">
        <authorList>
            <person name="Yu L."/>
        </authorList>
    </citation>
    <scope>NUCLEOTIDE SEQUENCE [LARGE SCALE GENOMIC DNA]</scope>
    <source>
        <strain evidence="16 17">HAW-EB2</strain>
    </source>
</reference>
<evidence type="ECO:0000256" key="13">
    <source>
        <dbReference type="SAM" id="Phobius"/>
    </source>
</evidence>
<evidence type="ECO:0000256" key="1">
    <source>
        <dbReference type="ARBA" id="ARBA00004429"/>
    </source>
</evidence>
<keyword evidence="4" id="KW-0145">Chemotaxis</keyword>
<dbReference type="GO" id="GO:0004888">
    <property type="term" value="F:transmembrane signaling receptor activity"/>
    <property type="evidence" value="ECO:0007669"/>
    <property type="project" value="InterPro"/>
</dbReference>
<evidence type="ECO:0000313" key="16">
    <source>
        <dbReference type="EMBL" id="RTR40131.1"/>
    </source>
</evidence>
<dbReference type="Pfam" id="PF00015">
    <property type="entry name" value="MCPsignal"/>
    <property type="match status" value="1"/>
</dbReference>
<dbReference type="SMART" id="SM00304">
    <property type="entry name" value="HAMP"/>
    <property type="match status" value="1"/>
</dbReference>
<dbReference type="SMART" id="SM00283">
    <property type="entry name" value="MA"/>
    <property type="match status" value="1"/>
</dbReference>
<dbReference type="PROSITE" id="PS50885">
    <property type="entry name" value="HAMP"/>
    <property type="match status" value="1"/>
</dbReference>
<accession>A0A3S0KWK3</accession>
<evidence type="ECO:0000256" key="7">
    <source>
        <dbReference type="ARBA" id="ARBA00022989"/>
    </source>
</evidence>
<dbReference type="GO" id="GO:0005886">
    <property type="term" value="C:plasma membrane"/>
    <property type="evidence" value="ECO:0007669"/>
    <property type="project" value="UniProtKB-SubCell"/>
</dbReference>
<feature type="domain" description="Methyl-accepting transducer" evidence="14">
    <location>
        <begin position="283"/>
        <end position="519"/>
    </location>
</feature>
<evidence type="ECO:0000313" key="17">
    <source>
        <dbReference type="Proteomes" id="UP000267448"/>
    </source>
</evidence>
<comment type="caution">
    <text evidence="16">The sequence shown here is derived from an EMBL/GenBank/DDBJ whole genome shotgun (WGS) entry which is preliminary data.</text>
</comment>
<sequence>MNNLSLKAKLLGSAGFLLLLLIFSSGFAIYSMNNIGHELETIAEQDIPLTEKLAAITTHQLEQAVQFERALHYGNQLQSAEGAAAHFRKAVQRFDAGSEEIEAEMHQADAMIEAVIVGASGETLQEFTTLNLGLKKVEEEHIDFVEHAHQVFILLAEGNLHAAEELAQKVEHEEDQMDRELEALLAEIGRFTEASARHAEDYEHNAIVMLITIAGVSITFGIITSWITANNIITGIRSAITTASGDLSQSIEVKSSDEIGELLTAMNGMRQKLLNLLSDISEMTVQLSTAAEELSMVTAQTSSTIDKQRDETEQVATAMNELTATSRDVATNIAHTATSATHAAQETDNGAKVVQQVIGQINELATQLEESAQAINEVESQSGAITSMLDVIKGIAEQTNLLALNAAIEAARAGEQGRGFAVVADEVRTLATRTQQSTEEINEIIGKLQSGSHRAVSVMEKSQHQSQSAVDLASRSGNALSTIAEAMDNINQMSDQIASASEEQTAVSEEVNRNIDKIHNMSIELATGATETAKAGQELAEISARLQTQVKQFQT</sequence>
<evidence type="ECO:0000256" key="10">
    <source>
        <dbReference type="ARBA" id="ARBA00029447"/>
    </source>
</evidence>
<evidence type="ECO:0000256" key="5">
    <source>
        <dbReference type="ARBA" id="ARBA00022519"/>
    </source>
</evidence>
<dbReference type="PRINTS" id="PR00260">
    <property type="entry name" value="CHEMTRNSDUCR"/>
</dbReference>
<keyword evidence="3" id="KW-0488">Methylation</keyword>
<keyword evidence="5" id="KW-0997">Cell inner membrane</keyword>
<name>A0A3S0KWK3_9GAMM</name>
<dbReference type="InterPro" id="IPR004089">
    <property type="entry name" value="MCPsignal_dom"/>
</dbReference>
<comment type="similarity">
    <text evidence="10">Belongs to the methyl-accepting chemotaxis (MCP) protein family.</text>
</comment>
<dbReference type="Pfam" id="PF02203">
    <property type="entry name" value="TarH"/>
    <property type="match status" value="1"/>
</dbReference>
<dbReference type="GO" id="GO:0006935">
    <property type="term" value="P:chemotaxis"/>
    <property type="evidence" value="ECO:0007669"/>
    <property type="project" value="UniProtKB-KW"/>
</dbReference>
<organism evidence="16 17">
    <name type="scientific">Shewanella canadensis</name>
    <dbReference type="NCBI Taxonomy" id="271096"/>
    <lineage>
        <taxon>Bacteria</taxon>
        <taxon>Pseudomonadati</taxon>
        <taxon>Pseudomonadota</taxon>
        <taxon>Gammaproteobacteria</taxon>
        <taxon>Alteromonadales</taxon>
        <taxon>Shewanellaceae</taxon>
        <taxon>Shewanella</taxon>
    </lineage>
</organism>
<gene>
    <name evidence="16" type="ORF">EKG38_05240</name>
</gene>
<evidence type="ECO:0000259" key="15">
    <source>
        <dbReference type="PROSITE" id="PS50885"/>
    </source>
</evidence>
<evidence type="ECO:0000256" key="6">
    <source>
        <dbReference type="ARBA" id="ARBA00022692"/>
    </source>
</evidence>
<evidence type="ECO:0000256" key="11">
    <source>
        <dbReference type="PROSITE-ProRule" id="PRU00284"/>
    </source>
</evidence>
<dbReference type="PANTHER" id="PTHR32089:SF119">
    <property type="entry name" value="METHYL-ACCEPTING CHEMOTAXIS PROTEIN CTPL"/>
    <property type="match status" value="1"/>
</dbReference>
<keyword evidence="6 13" id="KW-0812">Transmembrane</keyword>
<dbReference type="RefSeq" id="WP_126519201.1">
    <property type="nucleotide sequence ID" value="NZ_RXNU01000002.1"/>
</dbReference>
<evidence type="ECO:0000256" key="3">
    <source>
        <dbReference type="ARBA" id="ARBA00022481"/>
    </source>
</evidence>
<dbReference type="Pfam" id="PF00672">
    <property type="entry name" value="HAMP"/>
    <property type="match status" value="1"/>
</dbReference>
<feature type="coiled-coil region" evidence="12">
    <location>
        <begin position="153"/>
        <end position="187"/>
    </location>
</feature>
<keyword evidence="12" id="KW-0175">Coiled coil</keyword>
<keyword evidence="7 13" id="KW-1133">Transmembrane helix</keyword>
<dbReference type="OrthoDB" id="7054443at2"/>
<keyword evidence="2" id="KW-1003">Cell membrane</keyword>
<keyword evidence="9 11" id="KW-0807">Transducer</keyword>
<dbReference type="InterPro" id="IPR003122">
    <property type="entry name" value="Tar_rcpt_lig-bd"/>
</dbReference>
<feature type="transmembrane region" description="Helical" evidence="13">
    <location>
        <begin position="206"/>
        <end position="227"/>
    </location>
</feature>
<dbReference type="CDD" id="cd11386">
    <property type="entry name" value="MCP_signal"/>
    <property type="match status" value="1"/>
</dbReference>
<dbReference type="InterPro" id="IPR004090">
    <property type="entry name" value="Chemotax_Me-accpt_rcpt"/>
</dbReference>
<evidence type="ECO:0000256" key="2">
    <source>
        <dbReference type="ARBA" id="ARBA00022475"/>
    </source>
</evidence>
<dbReference type="GO" id="GO:0007165">
    <property type="term" value="P:signal transduction"/>
    <property type="evidence" value="ECO:0007669"/>
    <property type="project" value="UniProtKB-KW"/>
</dbReference>
<evidence type="ECO:0000256" key="12">
    <source>
        <dbReference type="SAM" id="Coils"/>
    </source>
</evidence>
<evidence type="ECO:0000256" key="9">
    <source>
        <dbReference type="ARBA" id="ARBA00023224"/>
    </source>
</evidence>
<dbReference type="SUPFAM" id="SSF58104">
    <property type="entry name" value="Methyl-accepting chemotaxis protein (MCP) signaling domain"/>
    <property type="match status" value="1"/>
</dbReference>
<protein>
    <submittedName>
        <fullName evidence="16">Methyl-accepting chemotaxis protein</fullName>
    </submittedName>
</protein>
<dbReference type="PROSITE" id="PS50111">
    <property type="entry name" value="CHEMOTAXIS_TRANSDUC_2"/>
    <property type="match status" value="1"/>
</dbReference>
<dbReference type="Gene3D" id="1.10.287.950">
    <property type="entry name" value="Methyl-accepting chemotaxis protein"/>
    <property type="match status" value="1"/>
</dbReference>
<keyword evidence="8 13" id="KW-0472">Membrane</keyword>
<dbReference type="PANTHER" id="PTHR32089">
    <property type="entry name" value="METHYL-ACCEPTING CHEMOTAXIS PROTEIN MCPB"/>
    <property type="match status" value="1"/>
</dbReference>
<keyword evidence="17" id="KW-1185">Reference proteome</keyword>
<dbReference type="CDD" id="cd06225">
    <property type="entry name" value="HAMP"/>
    <property type="match status" value="1"/>
</dbReference>
<evidence type="ECO:0000256" key="4">
    <source>
        <dbReference type="ARBA" id="ARBA00022500"/>
    </source>
</evidence>